<evidence type="ECO:0000256" key="6">
    <source>
        <dbReference type="RuleBase" id="RU000688"/>
    </source>
</evidence>
<evidence type="ECO:0000259" key="8">
    <source>
        <dbReference type="PROSITE" id="PS50262"/>
    </source>
</evidence>
<sequence>MRMIVGNKSAVIQDTTDMLLQDIQRYYTPILVHLGLLGNCLSVCVFFGTKLRYSSSSIYLGALAISDTLFLVTVFVVWLTMVKVDLFNRWGFCQFFIYLSTLCSFLSVWLVVAFTVERYVAVKWPLRRQSLCTVARAKAVVIGLTALAIPVCSPVLLFSTSNKNTTGCDLDNNWESWANVYNTFDTVMTFALPLTMIVIFNTLIARNIYKLDHVRRTLTTESNASSNDKAQTLRDRMPQTKVTKMLLLVSSAFFCLNMPSFVLRVIAFLYEDHKSPIWLIPAQQMCNLLFNTSFGINFVFYCASGQNFRREMVHMFIKRSNTRRSETFMQMASHGKQYVSEFTRSCNSSKQSHFDNAQQTNCQETQQLSINEGQ</sequence>
<evidence type="ECO:0000313" key="9">
    <source>
        <dbReference type="EMBL" id="CAL1685987.1"/>
    </source>
</evidence>
<feature type="transmembrane region" description="Helical" evidence="7">
    <location>
        <begin position="282"/>
        <end position="303"/>
    </location>
</feature>
<evidence type="ECO:0000256" key="3">
    <source>
        <dbReference type="ARBA" id="ARBA00022692"/>
    </source>
</evidence>
<proteinExistence type="inferred from homology"/>
<keyword evidence="4 7" id="KW-1133">Transmembrane helix</keyword>
<dbReference type="SMART" id="SM01381">
    <property type="entry name" value="7TM_GPCR_Srsx"/>
    <property type="match status" value="1"/>
</dbReference>
<dbReference type="PRINTS" id="PR00237">
    <property type="entry name" value="GPCRRHODOPSN"/>
</dbReference>
<feature type="transmembrane region" description="Helical" evidence="7">
    <location>
        <begin position="95"/>
        <end position="116"/>
    </location>
</feature>
<keyword evidence="6" id="KW-0675">Receptor</keyword>
<dbReference type="CDD" id="cd14978">
    <property type="entry name" value="7tmA_FMRFamide_R-like"/>
    <property type="match status" value="1"/>
</dbReference>
<dbReference type="EMBL" id="OZ034829">
    <property type="protein sequence ID" value="CAL1685987.1"/>
    <property type="molecule type" value="Genomic_DNA"/>
</dbReference>
<feature type="domain" description="G-protein coupled receptors family 1 profile" evidence="8">
    <location>
        <begin position="38"/>
        <end position="301"/>
    </location>
</feature>
<dbReference type="GO" id="GO:0016020">
    <property type="term" value="C:membrane"/>
    <property type="evidence" value="ECO:0007669"/>
    <property type="project" value="UniProtKB-SubCell"/>
</dbReference>
<comment type="similarity">
    <text evidence="2 6">Belongs to the G-protein coupled receptor 1 family.</text>
</comment>
<keyword evidence="6" id="KW-0807">Transducer</keyword>
<dbReference type="PROSITE" id="PS50262">
    <property type="entry name" value="G_PROTEIN_RECEP_F1_2"/>
    <property type="match status" value="1"/>
</dbReference>
<evidence type="ECO:0000256" key="2">
    <source>
        <dbReference type="ARBA" id="ARBA00010663"/>
    </source>
</evidence>
<dbReference type="SUPFAM" id="SSF81321">
    <property type="entry name" value="Family A G protein-coupled receptor-like"/>
    <property type="match status" value="1"/>
</dbReference>
<dbReference type="PROSITE" id="PS00237">
    <property type="entry name" value="G_PROTEIN_RECEP_F1_1"/>
    <property type="match status" value="1"/>
</dbReference>
<keyword evidence="5 7" id="KW-0472">Membrane</keyword>
<accession>A0AAV2P111</accession>
<dbReference type="PANTHER" id="PTHR46641:SF25">
    <property type="entry name" value="CNMAMIDE RECEPTOR-RELATED"/>
    <property type="match status" value="1"/>
</dbReference>
<keyword evidence="3 6" id="KW-0812">Transmembrane</keyword>
<dbReference type="AlphaFoldDB" id="A0AAV2P111"/>
<name>A0AAV2P111_9HYME</name>
<dbReference type="InterPro" id="IPR000276">
    <property type="entry name" value="GPCR_Rhodpsn"/>
</dbReference>
<evidence type="ECO:0000256" key="5">
    <source>
        <dbReference type="ARBA" id="ARBA00023136"/>
    </source>
</evidence>
<reference evidence="9" key="1">
    <citation type="submission" date="2024-04" db="EMBL/GenBank/DDBJ databases">
        <authorList>
            <consortium name="Molecular Ecology Group"/>
        </authorList>
    </citation>
    <scope>NUCLEOTIDE SEQUENCE</scope>
</reference>
<evidence type="ECO:0000313" key="10">
    <source>
        <dbReference type="Proteomes" id="UP001497644"/>
    </source>
</evidence>
<organism evidence="9 10">
    <name type="scientific">Lasius platythorax</name>
    <dbReference type="NCBI Taxonomy" id="488582"/>
    <lineage>
        <taxon>Eukaryota</taxon>
        <taxon>Metazoa</taxon>
        <taxon>Ecdysozoa</taxon>
        <taxon>Arthropoda</taxon>
        <taxon>Hexapoda</taxon>
        <taxon>Insecta</taxon>
        <taxon>Pterygota</taxon>
        <taxon>Neoptera</taxon>
        <taxon>Endopterygota</taxon>
        <taxon>Hymenoptera</taxon>
        <taxon>Apocrita</taxon>
        <taxon>Aculeata</taxon>
        <taxon>Formicoidea</taxon>
        <taxon>Formicidae</taxon>
        <taxon>Formicinae</taxon>
        <taxon>Lasius</taxon>
        <taxon>Lasius</taxon>
    </lineage>
</organism>
<dbReference type="PANTHER" id="PTHR46641">
    <property type="entry name" value="FMRFAMIDE RECEPTOR-RELATED"/>
    <property type="match status" value="1"/>
</dbReference>
<dbReference type="GO" id="GO:0004930">
    <property type="term" value="F:G protein-coupled receptor activity"/>
    <property type="evidence" value="ECO:0007669"/>
    <property type="project" value="UniProtKB-KW"/>
</dbReference>
<comment type="subcellular location">
    <subcellularLocation>
        <location evidence="1">Membrane</location>
    </subcellularLocation>
</comment>
<evidence type="ECO:0000256" key="1">
    <source>
        <dbReference type="ARBA" id="ARBA00004370"/>
    </source>
</evidence>
<evidence type="ECO:0000256" key="7">
    <source>
        <dbReference type="SAM" id="Phobius"/>
    </source>
</evidence>
<dbReference type="Pfam" id="PF00001">
    <property type="entry name" value="7tm_1"/>
    <property type="match status" value="1"/>
</dbReference>
<protein>
    <recommendedName>
        <fullName evidence="8">G-protein coupled receptors family 1 profile domain-containing protein</fullName>
    </recommendedName>
</protein>
<keyword evidence="10" id="KW-1185">Reference proteome</keyword>
<feature type="transmembrane region" description="Helical" evidence="7">
    <location>
        <begin position="59"/>
        <end position="80"/>
    </location>
</feature>
<dbReference type="Gene3D" id="1.20.1070.10">
    <property type="entry name" value="Rhodopsin 7-helix transmembrane proteins"/>
    <property type="match status" value="1"/>
</dbReference>
<gene>
    <name evidence="9" type="ORF">LPLAT_LOCUS11375</name>
</gene>
<feature type="transmembrane region" description="Helical" evidence="7">
    <location>
        <begin position="26"/>
        <end position="47"/>
    </location>
</feature>
<keyword evidence="6" id="KW-0297">G-protein coupled receptor</keyword>
<feature type="transmembrane region" description="Helical" evidence="7">
    <location>
        <begin position="187"/>
        <end position="209"/>
    </location>
</feature>
<dbReference type="Proteomes" id="UP001497644">
    <property type="component" value="Chromosome 6"/>
</dbReference>
<dbReference type="InterPro" id="IPR052954">
    <property type="entry name" value="GPCR-Ligand_Int"/>
</dbReference>
<feature type="transmembrane region" description="Helical" evidence="7">
    <location>
        <begin position="137"/>
        <end position="157"/>
    </location>
</feature>
<evidence type="ECO:0000256" key="4">
    <source>
        <dbReference type="ARBA" id="ARBA00022989"/>
    </source>
</evidence>
<feature type="transmembrane region" description="Helical" evidence="7">
    <location>
        <begin position="246"/>
        <end position="270"/>
    </location>
</feature>
<dbReference type="InterPro" id="IPR017452">
    <property type="entry name" value="GPCR_Rhodpsn_7TM"/>
</dbReference>